<dbReference type="GO" id="GO:0010968">
    <property type="term" value="P:regulation of microtubule nucleation"/>
    <property type="evidence" value="ECO:0007669"/>
    <property type="project" value="InterPro"/>
</dbReference>
<dbReference type="PANTHER" id="PTHR45096:SF1">
    <property type="entry name" value="PROTEIN NEDD1"/>
    <property type="match status" value="1"/>
</dbReference>
<protein>
    <submittedName>
        <fullName evidence="1">Uncharacterized protein</fullName>
    </submittedName>
</protein>
<evidence type="ECO:0000313" key="1">
    <source>
        <dbReference type="EMBL" id="KAG2298866.1"/>
    </source>
</evidence>
<dbReference type="PANTHER" id="PTHR45096">
    <property type="entry name" value="PROTEIN NEDD1"/>
    <property type="match status" value="1"/>
</dbReference>
<reference evidence="1 2" key="1">
    <citation type="submission" date="2020-02" db="EMBL/GenBank/DDBJ databases">
        <authorList>
            <person name="Ma Q."/>
            <person name="Huang Y."/>
            <person name="Song X."/>
            <person name="Pei D."/>
        </authorList>
    </citation>
    <scope>NUCLEOTIDE SEQUENCE [LARGE SCALE GENOMIC DNA]</scope>
    <source>
        <strain evidence="1">Sxm20200214</strain>
        <tissue evidence="1">Leaf</tissue>
    </source>
</reference>
<dbReference type="OrthoDB" id="1602884at2759"/>
<name>A0A8X7V3Z7_BRACI</name>
<dbReference type="GO" id="GO:0060236">
    <property type="term" value="P:regulation of mitotic spindle organization"/>
    <property type="evidence" value="ECO:0007669"/>
    <property type="project" value="TreeGrafter"/>
</dbReference>
<dbReference type="Proteomes" id="UP000886595">
    <property type="component" value="Unassembled WGS sequence"/>
</dbReference>
<dbReference type="GO" id="GO:2000694">
    <property type="term" value="P:regulation of phragmoplast microtubule organization"/>
    <property type="evidence" value="ECO:0007669"/>
    <property type="project" value="TreeGrafter"/>
</dbReference>
<dbReference type="EMBL" id="JAAMPC010000008">
    <property type="protein sequence ID" value="KAG2298866.1"/>
    <property type="molecule type" value="Genomic_DNA"/>
</dbReference>
<comment type="caution">
    <text evidence="1">The sequence shown here is derived from an EMBL/GenBank/DDBJ whole genome shotgun (WGS) entry which is preliminary data.</text>
</comment>
<gene>
    <name evidence="1" type="ORF">Bca52824_035338</name>
</gene>
<dbReference type="GO" id="GO:0005828">
    <property type="term" value="C:kinetochore microtubule"/>
    <property type="evidence" value="ECO:0007669"/>
    <property type="project" value="TreeGrafter"/>
</dbReference>
<dbReference type="AlphaFoldDB" id="A0A8X7V3Z7"/>
<keyword evidence="2" id="KW-1185">Reference proteome</keyword>
<sequence length="140" mass="15585">MHDKYSISAPEPVGRAFVVFGLLAGDVAEPLCLLAVKLFDMSAVSGGSRSYSYTHTLGCVVSIIKWNQTNLVVARLGDDKKIYMWQKDENCVGRVPVAGKDSVKIYFIDGSEWRSVVVRLRRESVIRKNHVLTNGRVTLL</sequence>
<dbReference type="GO" id="GO:0032467">
    <property type="term" value="P:positive regulation of cytokinesis"/>
    <property type="evidence" value="ECO:0007669"/>
    <property type="project" value="TreeGrafter"/>
</dbReference>
<dbReference type="GO" id="GO:0140496">
    <property type="term" value="F:gamma-tubulin complex binding"/>
    <property type="evidence" value="ECO:0007669"/>
    <property type="project" value="InterPro"/>
</dbReference>
<accession>A0A8X7V3Z7</accession>
<proteinExistence type="predicted"/>
<dbReference type="InterPro" id="IPR044621">
    <property type="entry name" value="NEDD1"/>
</dbReference>
<evidence type="ECO:0000313" key="2">
    <source>
        <dbReference type="Proteomes" id="UP000886595"/>
    </source>
</evidence>
<organism evidence="1 2">
    <name type="scientific">Brassica carinata</name>
    <name type="common">Ethiopian mustard</name>
    <name type="synonym">Abyssinian cabbage</name>
    <dbReference type="NCBI Taxonomy" id="52824"/>
    <lineage>
        <taxon>Eukaryota</taxon>
        <taxon>Viridiplantae</taxon>
        <taxon>Streptophyta</taxon>
        <taxon>Embryophyta</taxon>
        <taxon>Tracheophyta</taxon>
        <taxon>Spermatophyta</taxon>
        <taxon>Magnoliopsida</taxon>
        <taxon>eudicotyledons</taxon>
        <taxon>Gunneridae</taxon>
        <taxon>Pentapetalae</taxon>
        <taxon>rosids</taxon>
        <taxon>malvids</taxon>
        <taxon>Brassicales</taxon>
        <taxon>Brassicaceae</taxon>
        <taxon>Brassiceae</taxon>
        <taxon>Brassica</taxon>
    </lineage>
</organism>
<dbReference type="GO" id="GO:0000919">
    <property type="term" value="P:cell plate assembly"/>
    <property type="evidence" value="ECO:0007669"/>
    <property type="project" value="TreeGrafter"/>
</dbReference>